<dbReference type="SUPFAM" id="SSF161098">
    <property type="entry name" value="MetI-like"/>
    <property type="match status" value="1"/>
</dbReference>
<organism evidence="9 10">
    <name type="scientific">Naumannella cuiyingiana</name>
    <dbReference type="NCBI Taxonomy" id="1347891"/>
    <lineage>
        <taxon>Bacteria</taxon>
        <taxon>Bacillati</taxon>
        <taxon>Actinomycetota</taxon>
        <taxon>Actinomycetes</taxon>
        <taxon>Propionibacteriales</taxon>
        <taxon>Propionibacteriaceae</taxon>
        <taxon>Naumannella</taxon>
    </lineage>
</organism>
<evidence type="ECO:0000256" key="7">
    <source>
        <dbReference type="RuleBase" id="RU363032"/>
    </source>
</evidence>
<sequence length="287" mass="29274">MSGIVTPARRRSRALSRLRANPLAVAGAVAVGVFVLAALAAPLLAPYSPIAPDFDAVLAQPSLAHWLGTDDLGRDQLSRILFGLRASLQVGLLAVIGAAVIGIATGMFAGYYGGVIDMIASRLTDALLAFPFLILAVGLAAILGPSLTNATLAVAISLVPAFFRVARGEALRLRGGEYVQAAIASGSRPVTALAQHVLPNAASALIVQTTIAIPGAILAEAVLSFLGLGVQPPTPSLGTMLSAAQSFLYPAPWMAVFPGLAIVALTLAFNVLGDGVRDALDPKGDGR</sequence>
<feature type="transmembrane region" description="Helical" evidence="7">
    <location>
        <begin position="90"/>
        <end position="114"/>
    </location>
</feature>
<dbReference type="InterPro" id="IPR025966">
    <property type="entry name" value="OppC_N"/>
</dbReference>
<feature type="transmembrane region" description="Helical" evidence="7">
    <location>
        <begin position="21"/>
        <end position="45"/>
    </location>
</feature>
<dbReference type="RefSeq" id="WP_343045931.1">
    <property type="nucleotide sequence ID" value="NZ_JACBZS010000001.1"/>
</dbReference>
<comment type="caution">
    <text evidence="9">The sequence shown here is derived from an EMBL/GenBank/DDBJ whole genome shotgun (WGS) entry which is preliminary data.</text>
</comment>
<dbReference type="GO" id="GO:0005886">
    <property type="term" value="C:plasma membrane"/>
    <property type="evidence" value="ECO:0007669"/>
    <property type="project" value="UniProtKB-SubCell"/>
</dbReference>
<proteinExistence type="inferred from homology"/>
<protein>
    <submittedName>
        <fullName evidence="9">Peptide/nickel transport system permease protein</fullName>
    </submittedName>
</protein>
<reference evidence="9 10" key="1">
    <citation type="submission" date="2020-07" db="EMBL/GenBank/DDBJ databases">
        <title>Sequencing the genomes of 1000 actinobacteria strains.</title>
        <authorList>
            <person name="Klenk H.-P."/>
        </authorList>
    </citation>
    <scope>NUCLEOTIDE SEQUENCE [LARGE SCALE GENOMIC DNA]</scope>
    <source>
        <strain evidence="9 10">DSM 103164</strain>
    </source>
</reference>
<evidence type="ECO:0000256" key="2">
    <source>
        <dbReference type="ARBA" id="ARBA00022448"/>
    </source>
</evidence>
<dbReference type="GO" id="GO:0055085">
    <property type="term" value="P:transmembrane transport"/>
    <property type="evidence" value="ECO:0007669"/>
    <property type="project" value="InterPro"/>
</dbReference>
<evidence type="ECO:0000313" key="10">
    <source>
        <dbReference type="Proteomes" id="UP000527616"/>
    </source>
</evidence>
<dbReference type="Pfam" id="PF00528">
    <property type="entry name" value="BPD_transp_1"/>
    <property type="match status" value="1"/>
</dbReference>
<dbReference type="PANTHER" id="PTHR43386">
    <property type="entry name" value="OLIGOPEPTIDE TRANSPORT SYSTEM PERMEASE PROTEIN APPC"/>
    <property type="match status" value="1"/>
</dbReference>
<feature type="transmembrane region" description="Helical" evidence="7">
    <location>
        <begin position="251"/>
        <end position="273"/>
    </location>
</feature>
<feature type="transmembrane region" description="Helical" evidence="7">
    <location>
        <begin position="126"/>
        <end position="144"/>
    </location>
</feature>
<evidence type="ECO:0000256" key="5">
    <source>
        <dbReference type="ARBA" id="ARBA00022989"/>
    </source>
</evidence>
<comment type="similarity">
    <text evidence="7">Belongs to the binding-protein-dependent transport system permease family.</text>
</comment>
<dbReference type="EMBL" id="JACBZS010000001">
    <property type="protein sequence ID" value="NYI71557.1"/>
    <property type="molecule type" value="Genomic_DNA"/>
</dbReference>
<feature type="transmembrane region" description="Helical" evidence="7">
    <location>
        <begin position="150"/>
        <end position="166"/>
    </location>
</feature>
<evidence type="ECO:0000313" key="9">
    <source>
        <dbReference type="EMBL" id="NYI71557.1"/>
    </source>
</evidence>
<dbReference type="InterPro" id="IPR000515">
    <property type="entry name" value="MetI-like"/>
</dbReference>
<name>A0A7Z0ILI3_9ACTN</name>
<evidence type="ECO:0000256" key="4">
    <source>
        <dbReference type="ARBA" id="ARBA00022692"/>
    </source>
</evidence>
<accession>A0A7Z0ILI3</accession>
<evidence type="ECO:0000259" key="8">
    <source>
        <dbReference type="PROSITE" id="PS50928"/>
    </source>
</evidence>
<feature type="transmembrane region" description="Helical" evidence="7">
    <location>
        <begin position="211"/>
        <end position="231"/>
    </location>
</feature>
<dbReference type="Proteomes" id="UP000527616">
    <property type="component" value="Unassembled WGS sequence"/>
</dbReference>
<gene>
    <name evidence="9" type="ORF">GGQ54_002117</name>
</gene>
<dbReference type="InterPro" id="IPR050366">
    <property type="entry name" value="BP-dependent_transpt_permease"/>
</dbReference>
<keyword evidence="5 7" id="KW-1133">Transmembrane helix</keyword>
<feature type="domain" description="ABC transmembrane type-1" evidence="8">
    <location>
        <begin position="84"/>
        <end position="273"/>
    </location>
</feature>
<evidence type="ECO:0000256" key="3">
    <source>
        <dbReference type="ARBA" id="ARBA00022475"/>
    </source>
</evidence>
<dbReference type="AlphaFoldDB" id="A0A7Z0ILI3"/>
<keyword evidence="2 7" id="KW-0813">Transport</keyword>
<dbReference type="PROSITE" id="PS50928">
    <property type="entry name" value="ABC_TM1"/>
    <property type="match status" value="1"/>
</dbReference>
<keyword evidence="10" id="KW-1185">Reference proteome</keyword>
<dbReference type="Pfam" id="PF12911">
    <property type="entry name" value="OppC_N"/>
    <property type="match status" value="1"/>
</dbReference>
<dbReference type="CDD" id="cd06261">
    <property type="entry name" value="TM_PBP2"/>
    <property type="match status" value="1"/>
</dbReference>
<keyword evidence="4 7" id="KW-0812">Transmembrane</keyword>
<evidence type="ECO:0000256" key="6">
    <source>
        <dbReference type="ARBA" id="ARBA00023136"/>
    </source>
</evidence>
<dbReference type="InterPro" id="IPR035906">
    <property type="entry name" value="MetI-like_sf"/>
</dbReference>
<comment type="subcellular location">
    <subcellularLocation>
        <location evidence="1 7">Cell membrane</location>
        <topology evidence="1 7">Multi-pass membrane protein</topology>
    </subcellularLocation>
</comment>
<keyword evidence="6 7" id="KW-0472">Membrane</keyword>
<evidence type="ECO:0000256" key="1">
    <source>
        <dbReference type="ARBA" id="ARBA00004651"/>
    </source>
</evidence>
<dbReference type="Gene3D" id="1.10.3720.10">
    <property type="entry name" value="MetI-like"/>
    <property type="match status" value="1"/>
</dbReference>
<keyword evidence="3" id="KW-1003">Cell membrane</keyword>
<dbReference type="PANTHER" id="PTHR43386:SF25">
    <property type="entry name" value="PEPTIDE ABC TRANSPORTER PERMEASE PROTEIN"/>
    <property type="match status" value="1"/>
</dbReference>